<keyword evidence="3" id="KW-1185">Reference proteome</keyword>
<feature type="signal peptide" evidence="1">
    <location>
        <begin position="1"/>
        <end position="30"/>
    </location>
</feature>
<comment type="caution">
    <text evidence="2">The sequence shown here is derived from an EMBL/GenBank/DDBJ whole genome shotgun (WGS) entry which is preliminary data.</text>
</comment>
<gene>
    <name evidence="2" type="ORF">E8A74_16780</name>
</gene>
<keyword evidence="1" id="KW-0732">Signal</keyword>
<dbReference type="EMBL" id="SSMQ01000015">
    <property type="protein sequence ID" value="TKD07938.1"/>
    <property type="molecule type" value="Genomic_DNA"/>
</dbReference>
<dbReference type="OrthoDB" id="5382835at2"/>
<evidence type="ECO:0000313" key="2">
    <source>
        <dbReference type="EMBL" id="TKD07938.1"/>
    </source>
</evidence>
<feature type="chain" id="PRO_5020668558" evidence="1">
    <location>
        <begin position="31"/>
        <end position="228"/>
    </location>
</feature>
<protein>
    <submittedName>
        <fullName evidence="2">Uncharacterized protein</fullName>
    </submittedName>
</protein>
<dbReference type="AlphaFoldDB" id="A0A4U1JCD5"/>
<evidence type="ECO:0000256" key="1">
    <source>
        <dbReference type="SAM" id="SignalP"/>
    </source>
</evidence>
<dbReference type="RefSeq" id="WP_136930025.1">
    <property type="nucleotide sequence ID" value="NZ_SSMQ01000015.1"/>
</dbReference>
<reference evidence="2 3" key="1">
    <citation type="submission" date="2019-04" db="EMBL/GenBank/DDBJ databases">
        <authorList>
            <person name="Li Y."/>
            <person name="Wang J."/>
        </authorList>
    </citation>
    <scope>NUCLEOTIDE SEQUENCE [LARGE SCALE GENOMIC DNA]</scope>
    <source>
        <strain evidence="2 3">DSM 14668</strain>
    </source>
</reference>
<organism evidence="2 3">
    <name type="scientific">Polyangium fumosum</name>
    <dbReference type="NCBI Taxonomy" id="889272"/>
    <lineage>
        <taxon>Bacteria</taxon>
        <taxon>Pseudomonadati</taxon>
        <taxon>Myxococcota</taxon>
        <taxon>Polyangia</taxon>
        <taxon>Polyangiales</taxon>
        <taxon>Polyangiaceae</taxon>
        <taxon>Polyangium</taxon>
    </lineage>
</organism>
<proteinExistence type="predicted"/>
<name>A0A4U1JCD5_9BACT</name>
<sequence length="228" mass="23664">MMAAPRRSSHRTILGLVCLVALLGASGDGAGGPDEPWVSLRPETPPAGGAGGSGGICEGEIRHCPNSPTDLCACGYICPDKDCLPAPPYCEEDKDCPSGVCLGGKCKCSQVPGVDECNPRVSDKHSYVCSGEGSCVQLPDQCEGEGTECGDKGGVCRRSQCYERCTSDRDCPASLVCKTDRFCGAVMIADGPPPAYSCKARGGEAEGRGAWLFVLVGIAAAIRARSRR</sequence>
<evidence type="ECO:0000313" key="3">
    <source>
        <dbReference type="Proteomes" id="UP000309215"/>
    </source>
</evidence>
<dbReference type="Proteomes" id="UP000309215">
    <property type="component" value="Unassembled WGS sequence"/>
</dbReference>
<accession>A0A4U1JCD5</accession>